<dbReference type="InterPro" id="IPR001841">
    <property type="entry name" value="Znf_RING"/>
</dbReference>
<evidence type="ECO:0000259" key="3">
    <source>
        <dbReference type="PROSITE" id="PS50089"/>
    </source>
</evidence>
<sequence length="410" mass="45779">MVVEGVSMAATNTLSTVNARGIRRRGGGGRQSGFQGQQQRDQDLVRLYSGSREQRERSRSTSEFVNTKDSFRWKKVNRTPKLKQCKLDVRREQWLCQPSPGQSHNQGFGLCAGTNQRTRADSSAMKSLSEVNGSGSERKHAKNEVHRSEPVGSYPKCFESGELHVVDEQKQGLVNGWCSTERKSRSNSSCTSSSYTGSGSEDNEDTHDAEDDWEAAFDALHVQGALHKLEGHHKQSSSDRVKRNEGKDAHEKKPNGVHCLDLHSARLKPDYRYKNNGFGGRRGNGSRAWRPDDISRPPTLPRLAKQHTHLSQQSKQSTRGWGSIHGNMWDPPSSPSYCPICTEELDMTDSSYIPCNCGFQLCLFCYHRIASDDGRCPGCRKTYSSEGATSRKCWCLLQGRKLSCEGVTNC</sequence>
<dbReference type="InterPro" id="IPR039780">
    <property type="entry name" value="Mot2"/>
</dbReference>
<dbReference type="PANTHER" id="PTHR12603">
    <property type="entry name" value="CCR4-NOT TRANSCRIPTION COMPLEX RELATED"/>
    <property type="match status" value="1"/>
</dbReference>
<dbReference type="EMBL" id="OZ023710">
    <property type="protein sequence ID" value="CAK9883402.1"/>
    <property type="molecule type" value="Genomic_DNA"/>
</dbReference>
<evidence type="ECO:0000313" key="4">
    <source>
        <dbReference type="EMBL" id="CAK9883402.1"/>
    </source>
</evidence>
<feature type="region of interest" description="Disordered" evidence="2">
    <location>
        <begin position="229"/>
        <end position="257"/>
    </location>
</feature>
<accession>A0ABP1C3M2</accession>
<dbReference type="Pfam" id="PF14570">
    <property type="entry name" value="zf-RING_4"/>
    <property type="match status" value="1"/>
</dbReference>
<evidence type="ECO:0000313" key="5">
    <source>
        <dbReference type="Proteomes" id="UP001497522"/>
    </source>
</evidence>
<feature type="compositionally biased region" description="Polar residues" evidence="2">
    <location>
        <begin position="309"/>
        <end position="320"/>
    </location>
</feature>
<protein>
    <recommendedName>
        <fullName evidence="3">RING-type domain-containing protein</fullName>
    </recommendedName>
</protein>
<dbReference type="SUPFAM" id="SSF57850">
    <property type="entry name" value="RING/U-box"/>
    <property type="match status" value="1"/>
</dbReference>
<feature type="region of interest" description="Disordered" evidence="2">
    <location>
        <begin position="17"/>
        <end position="43"/>
    </location>
</feature>
<keyword evidence="1" id="KW-0479">Metal-binding</keyword>
<dbReference type="PANTHER" id="PTHR12603:SF0">
    <property type="entry name" value="CCR4-NOT TRANSCRIPTION COMPLEX SUBUNIT 4"/>
    <property type="match status" value="1"/>
</dbReference>
<feature type="compositionally biased region" description="Polar residues" evidence="2">
    <location>
        <begin position="124"/>
        <end position="135"/>
    </location>
</feature>
<dbReference type="InterPro" id="IPR039515">
    <property type="entry name" value="NOT4_mRING-HC-C4C4"/>
</dbReference>
<keyword evidence="5" id="KW-1185">Reference proteome</keyword>
<keyword evidence="1" id="KW-0863">Zinc-finger</keyword>
<evidence type="ECO:0000256" key="2">
    <source>
        <dbReference type="SAM" id="MobiDB-lite"/>
    </source>
</evidence>
<dbReference type="CDD" id="cd16618">
    <property type="entry name" value="mRING-HC-C4C4_CNOT4"/>
    <property type="match status" value="1"/>
</dbReference>
<organism evidence="4 5">
    <name type="scientific">Sphagnum jensenii</name>
    <dbReference type="NCBI Taxonomy" id="128206"/>
    <lineage>
        <taxon>Eukaryota</taxon>
        <taxon>Viridiplantae</taxon>
        <taxon>Streptophyta</taxon>
        <taxon>Embryophyta</taxon>
        <taxon>Bryophyta</taxon>
        <taxon>Sphagnophytina</taxon>
        <taxon>Sphagnopsida</taxon>
        <taxon>Sphagnales</taxon>
        <taxon>Sphagnaceae</taxon>
        <taxon>Sphagnum</taxon>
    </lineage>
</organism>
<dbReference type="PROSITE" id="PS50089">
    <property type="entry name" value="ZF_RING_2"/>
    <property type="match status" value="1"/>
</dbReference>
<proteinExistence type="predicted"/>
<feature type="region of interest" description="Disordered" evidence="2">
    <location>
        <begin position="118"/>
        <end position="154"/>
    </location>
</feature>
<name>A0ABP1C3M2_9BRYO</name>
<keyword evidence="1" id="KW-0862">Zinc</keyword>
<feature type="region of interest" description="Disordered" evidence="2">
    <location>
        <begin position="273"/>
        <end position="320"/>
    </location>
</feature>
<gene>
    <name evidence="4" type="ORF">CSSPJE1EN2_LOCUS24653</name>
</gene>
<feature type="region of interest" description="Disordered" evidence="2">
    <location>
        <begin position="180"/>
        <end position="208"/>
    </location>
</feature>
<dbReference type="InterPro" id="IPR013083">
    <property type="entry name" value="Znf_RING/FYVE/PHD"/>
</dbReference>
<feature type="compositionally biased region" description="Basic and acidic residues" evidence="2">
    <location>
        <begin position="136"/>
        <end position="149"/>
    </location>
</feature>
<dbReference type="Gene3D" id="3.30.40.10">
    <property type="entry name" value="Zinc/RING finger domain, C3HC4 (zinc finger)"/>
    <property type="match status" value="1"/>
</dbReference>
<dbReference type="Proteomes" id="UP001497522">
    <property type="component" value="Chromosome 9"/>
</dbReference>
<evidence type="ECO:0000256" key="1">
    <source>
        <dbReference type="PROSITE-ProRule" id="PRU00175"/>
    </source>
</evidence>
<feature type="domain" description="RING-type" evidence="3">
    <location>
        <begin position="338"/>
        <end position="380"/>
    </location>
</feature>
<feature type="compositionally biased region" description="Low complexity" evidence="2">
    <location>
        <begin position="186"/>
        <end position="200"/>
    </location>
</feature>
<reference evidence="4" key="1">
    <citation type="submission" date="2024-03" db="EMBL/GenBank/DDBJ databases">
        <authorList>
            <consortium name="ELIXIR-Norway"/>
            <consortium name="Elixir Norway"/>
        </authorList>
    </citation>
    <scope>NUCLEOTIDE SEQUENCE</scope>
</reference>